<feature type="region of interest" description="Disordered" evidence="1">
    <location>
        <begin position="92"/>
        <end position="114"/>
    </location>
</feature>
<name>A0A8K0WQG2_9HYPO</name>
<organism evidence="3 4">
    <name type="scientific">Stachybotrys elegans</name>
    <dbReference type="NCBI Taxonomy" id="80388"/>
    <lineage>
        <taxon>Eukaryota</taxon>
        <taxon>Fungi</taxon>
        <taxon>Dikarya</taxon>
        <taxon>Ascomycota</taxon>
        <taxon>Pezizomycotina</taxon>
        <taxon>Sordariomycetes</taxon>
        <taxon>Hypocreomycetidae</taxon>
        <taxon>Hypocreales</taxon>
        <taxon>Stachybotryaceae</taxon>
        <taxon>Stachybotrys</taxon>
    </lineage>
</organism>
<keyword evidence="4" id="KW-1185">Reference proteome</keyword>
<proteinExistence type="predicted"/>
<dbReference type="AlphaFoldDB" id="A0A8K0WQG2"/>
<evidence type="ECO:0000256" key="2">
    <source>
        <dbReference type="SAM" id="SignalP"/>
    </source>
</evidence>
<comment type="caution">
    <text evidence="3">The sequence shown here is derived from an EMBL/GenBank/DDBJ whole genome shotgun (WGS) entry which is preliminary data.</text>
</comment>
<dbReference type="Proteomes" id="UP000813444">
    <property type="component" value="Unassembled WGS sequence"/>
</dbReference>
<feature type="compositionally biased region" description="Low complexity" evidence="1">
    <location>
        <begin position="92"/>
        <end position="110"/>
    </location>
</feature>
<evidence type="ECO:0000313" key="4">
    <source>
        <dbReference type="Proteomes" id="UP000813444"/>
    </source>
</evidence>
<reference evidence="3" key="1">
    <citation type="journal article" date="2021" name="Nat. Commun.">
        <title>Genetic determinants of endophytism in the Arabidopsis root mycobiome.</title>
        <authorList>
            <person name="Mesny F."/>
            <person name="Miyauchi S."/>
            <person name="Thiergart T."/>
            <person name="Pickel B."/>
            <person name="Atanasova L."/>
            <person name="Karlsson M."/>
            <person name="Huettel B."/>
            <person name="Barry K.W."/>
            <person name="Haridas S."/>
            <person name="Chen C."/>
            <person name="Bauer D."/>
            <person name="Andreopoulos W."/>
            <person name="Pangilinan J."/>
            <person name="LaButti K."/>
            <person name="Riley R."/>
            <person name="Lipzen A."/>
            <person name="Clum A."/>
            <person name="Drula E."/>
            <person name="Henrissat B."/>
            <person name="Kohler A."/>
            <person name="Grigoriev I.V."/>
            <person name="Martin F.M."/>
            <person name="Hacquard S."/>
        </authorList>
    </citation>
    <scope>NUCLEOTIDE SEQUENCE</scope>
    <source>
        <strain evidence="3">MPI-CAGE-CH-0235</strain>
    </source>
</reference>
<dbReference type="EMBL" id="JAGPNK010000009">
    <property type="protein sequence ID" value="KAH7313697.1"/>
    <property type="molecule type" value="Genomic_DNA"/>
</dbReference>
<accession>A0A8K0WQG2</accession>
<keyword evidence="2" id="KW-0732">Signal</keyword>
<protein>
    <recommendedName>
        <fullName evidence="5">CBM1 domain-containing protein</fullName>
    </recommendedName>
</protein>
<evidence type="ECO:0000313" key="3">
    <source>
        <dbReference type="EMBL" id="KAH7313697.1"/>
    </source>
</evidence>
<sequence length="171" mass="17979">MKTFVWMMALGKLMAAVTALGFLQDRNMAISSSSTATTMSTSTRRPPDNCGVGGECDCSDIEDKNGEEYFQCVTNPNCEHCWITTLTERPRTSSATATTTASESAASSSTDYMTMPPGTYTETSSGTVVIIIVKTGAVPTTTGFAALTTTEGLTSGLARTTSFAAVESGRF</sequence>
<feature type="chain" id="PRO_5035431743" description="CBM1 domain-containing protein" evidence="2">
    <location>
        <begin position="20"/>
        <end position="171"/>
    </location>
</feature>
<evidence type="ECO:0000256" key="1">
    <source>
        <dbReference type="SAM" id="MobiDB-lite"/>
    </source>
</evidence>
<dbReference type="OrthoDB" id="4941480at2759"/>
<gene>
    <name evidence="3" type="ORF">B0I35DRAFT_435688</name>
</gene>
<evidence type="ECO:0008006" key="5">
    <source>
        <dbReference type="Google" id="ProtNLM"/>
    </source>
</evidence>
<feature type="signal peptide" evidence="2">
    <location>
        <begin position="1"/>
        <end position="19"/>
    </location>
</feature>